<accession>A0A427ALG5</accession>
<feature type="region of interest" description="Disordered" evidence="1">
    <location>
        <begin position="1"/>
        <end position="38"/>
    </location>
</feature>
<proteinExistence type="predicted"/>
<protein>
    <submittedName>
        <fullName evidence="2">Uncharacterized protein</fullName>
    </submittedName>
</protein>
<evidence type="ECO:0000256" key="1">
    <source>
        <dbReference type="SAM" id="MobiDB-lite"/>
    </source>
</evidence>
<reference evidence="2 3" key="1">
    <citation type="journal article" date="2014" name="Agronomy (Basel)">
        <title>A Draft Genome Sequence for Ensete ventricosum, the Drought-Tolerant Tree Against Hunger.</title>
        <authorList>
            <person name="Harrison J."/>
            <person name="Moore K.A."/>
            <person name="Paszkiewicz K."/>
            <person name="Jones T."/>
            <person name="Grant M."/>
            <person name="Ambacheew D."/>
            <person name="Muzemil S."/>
            <person name="Studholme D.J."/>
        </authorList>
    </citation>
    <scope>NUCLEOTIDE SEQUENCE [LARGE SCALE GENOMIC DNA]</scope>
</reference>
<dbReference type="AlphaFoldDB" id="A0A427ALG5"/>
<sequence>MGSDLTRAVPMAGDTGRKSILGNRPTVNFRPRNDPPRTQLKIRTSLRGDYLCLTRRAVIDGEWMSETFRLRLASRLPLWGCVLVGPSPRSRFPRLGAVSESSYYRLN</sequence>
<organism evidence="2 3">
    <name type="scientific">Ensete ventricosum</name>
    <name type="common">Abyssinian banana</name>
    <name type="synonym">Musa ensete</name>
    <dbReference type="NCBI Taxonomy" id="4639"/>
    <lineage>
        <taxon>Eukaryota</taxon>
        <taxon>Viridiplantae</taxon>
        <taxon>Streptophyta</taxon>
        <taxon>Embryophyta</taxon>
        <taxon>Tracheophyta</taxon>
        <taxon>Spermatophyta</taxon>
        <taxon>Magnoliopsida</taxon>
        <taxon>Liliopsida</taxon>
        <taxon>Zingiberales</taxon>
        <taxon>Musaceae</taxon>
        <taxon>Ensete</taxon>
    </lineage>
</organism>
<evidence type="ECO:0000313" key="2">
    <source>
        <dbReference type="EMBL" id="RRT77016.1"/>
    </source>
</evidence>
<dbReference type="EMBL" id="AMZH03002035">
    <property type="protein sequence ID" value="RRT77016.1"/>
    <property type="molecule type" value="Genomic_DNA"/>
</dbReference>
<dbReference type="Proteomes" id="UP000287651">
    <property type="component" value="Unassembled WGS sequence"/>
</dbReference>
<name>A0A427ALG5_ENSVE</name>
<comment type="caution">
    <text evidence="2">The sequence shown here is derived from an EMBL/GenBank/DDBJ whole genome shotgun (WGS) entry which is preliminary data.</text>
</comment>
<evidence type="ECO:0000313" key="3">
    <source>
        <dbReference type="Proteomes" id="UP000287651"/>
    </source>
</evidence>
<gene>
    <name evidence="2" type="ORF">B296_00027604</name>
</gene>